<keyword evidence="5" id="KW-0521">NADP</keyword>
<evidence type="ECO:0000256" key="1">
    <source>
        <dbReference type="ARBA" id="ARBA00010995"/>
    </source>
</evidence>
<dbReference type="HOGENOM" id="CLU_039559_0_0_1"/>
<dbReference type="Pfam" id="PF01513">
    <property type="entry name" value="NAD_kinase"/>
    <property type="match status" value="1"/>
</dbReference>
<keyword evidence="9" id="KW-1185">Reference proteome</keyword>
<dbReference type="Gene3D" id="3.40.50.10330">
    <property type="entry name" value="Probable inorganic polyphosphate/atp-NAD kinase, domain 1"/>
    <property type="match status" value="1"/>
</dbReference>
<dbReference type="InterPro" id="IPR017437">
    <property type="entry name" value="ATP-NAD_kinase_PpnK-typ_C"/>
</dbReference>
<dbReference type="GO" id="GO:0019674">
    <property type="term" value="P:NAD+ metabolic process"/>
    <property type="evidence" value="ECO:0007669"/>
    <property type="project" value="InterPro"/>
</dbReference>
<comment type="similarity">
    <text evidence="1">Belongs to the NAD kinase family.</text>
</comment>
<dbReference type="Gene3D" id="2.60.200.30">
    <property type="entry name" value="Probable inorganic polyphosphate/atp-NAD kinase, domain 2"/>
    <property type="match status" value="1"/>
</dbReference>
<name>R7VDH8_CAPTE</name>
<dbReference type="PANTHER" id="PTHR13158:SF5">
    <property type="entry name" value="NAD KINASE 2, MITOCHONDRIAL"/>
    <property type="match status" value="1"/>
</dbReference>
<reference evidence="8" key="3">
    <citation type="submission" date="2015-06" db="UniProtKB">
        <authorList>
            <consortium name="EnsemblMetazoa"/>
        </authorList>
    </citation>
    <scope>IDENTIFICATION</scope>
</reference>
<keyword evidence="3" id="KW-0808">Transferase</keyword>
<dbReference type="GO" id="GO:0005739">
    <property type="term" value="C:mitochondrion"/>
    <property type="evidence" value="ECO:0007669"/>
    <property type="project" value="TreeGrafter"/>
</dbReference>
<dbReference type="InterPro" id="IPR016064">
    <property type="entry name" value="NAD/diacylglycerol_kinase_sf"/>
</dbReference>
<evidence type="ECO:0000256" key="6">
    <source>
        <dbReference type="ARBA" id="ARBA00023027"/>
    </source>
</evidence>
<dbReference type="GO" id="GO:0006741">
    <property type="term" value="P:NADP+ biosynthetic process"/>
    <property type="evidence" value="ECO:0007669"/>
    <property type="project" value="InterPro"/>
</dbReference>
<evidence type="ECO:0000256" key="4">
    <source>
        <dbReference type="ARBA" id="ARBA00022777"/>
    </source>
</evidence>
<evidence type="ECO:0000313" key="7">
    <source>
        <dbReference type="EMBL" id="ELU16622.1"/>
    </source>
</evidence>
<dbReference type="GO" id="GO:0003951">
    <property type="term" value="F:NAD+ kinase activity"/>
    <property type="evidence" value="ECO:0007669"/>
    <property type="project" value="UniProtKB-EC"/>
</dbReference>
<protein>
    <recommendedName>
        <fullName evidence="2">NAD(+) kinase</fullName>
        <ecNumber evidence="2">2.7.1.23</ecNumber>
    </recommendedName>
</protein>
<dbReference type="OMA" id="WHFNINK"/>
<evidence type="ECO:0000256" key="3">
    <source>
        <dbReference type="ARBA" id="ARBA00022679"/>
    </source>
</evidence>
<dbReference type="EMBL" id="KB293048">
    <property type="protein sequence ID" value="ELU16622.1"/>
    <property type="molecule type" value="Genomic_DNA"/>
</dbReference>
<reference evidence="7 9" key="2">
    <citation type="journal article" date="2013" name="Nature">
        <title>Insights into bilaterian evolution from three spiralian genomes.</title>
        <authorList>
            <person name="Simakov O."/>
            <person name="Marletaz F."/>
            <person name="Cho S.J."/>
            <person name="Edsinger-Gonzales E."/>
            <person name="Havlak P."/>
            <person name="Hellsten U."/>
            <person name="Kuo D.H."/>
            <person name="Larsson T."/>
            <person name="Lv J."/>
            <person name="Arendt D."/>
            <person name="Savage R."/>
            <person name="Osoegawa K."/>
            <person name="de Jong P."/>
            <person name="Grimwood J."/>
            <person name="Chapman J.A."/>
            <person name="Shapiro H."/>
            <person name="Aerts A."/>
            <person name="Otillar R.P."/>
            <person name="Terry A.Y."/>
            <person name="Boore J.L."/>
            <person name="Grigoriev I.V."/>
            <person name="Lindberg D.R."/>
            <person name="Seaver E.C."/>
            <person name="Weisblat D.A."/>
            <person name="Putnam N.H."/>
            <person name="Rokhsar D.S."/>
        </authorList>
    </citation>
    <scope>NUCLEOTIDE SEQUENCE</scope>
    <source>
        <strain evidence="7 9">I ESC-2004</strain>
    </source>
</reference>
<dbReference type="EMBL" id="AMQN01004269">
    <property type="status" value="NOT_ANNOTATED_CDS"/>
    <property type="molecule type" value="Genomic_DNA"/>
</dbReference>
<dbReference type="PANTHER" id="PTHR13158">
    <property type="match status" value="1"/>
</dbReference>
<proteinExistence type="inferred from homology"/>
<reference evidence="9" key="1">
    <citation type="submission" date="2012-12" db="EMBL/GenBank/DDBJ databases">
        <authorList>
            <person name="Hellsten U."/>
            <person name="Grimwood J."/>
            <person name="Chapman J.A."/>
            <person name="Shapiro H."/>
            <person name="Aerts A."/>
            <person name="Otillar R.P."/>
            <person name="Terry A.Y."/>
            <person name="Boore J.L."/>
            <person name="Simakov O."/>
            <person name="Marletaz F."/>
            <person name="Cho S.-J."/>
            <person name="Edsinger-Gonzales E."/>
            <person name="Havlak P."/>
            <person name="Kuo D.-H."/>
            <person name="Larsson T."/>
            <person name="Lv J."/>
            <person name="Arendt D."/>
            <person name="Savage R."/>
            <person name="Osoegawa K."/>
            <person name="de Jong P."/>
            <person name="Lindberg D.R."/>
            <person name="Seaver E.C."/>
            <person name="Weisblat D.A."/>
            <person name="Putnam N.H."/>
            <person name="Grigoriev I.V."/>
            <person name="Rokhsar D.S."/>
        </authorList>
    </citation>
    <scope>NUCLEOTIDE SEQUENCE</scope>
    <source>
        <strain evidence="9">I ESC-2004</strain>
    </source>
</reference>
<keyword evidence="6" id="KW-0520">NAD</keyword>
<accession>R7VDH8</accession>
<evidence type="ECO:0000256" key="2">
    <source>
        <dbReference type="ARBA" id="ARBA00012120"/>
    </source>
</evidence>
<evidence type="ECO:0000313" key="9">
    <source>
        <dbReference type="Proteomes" id="UP000014760"/>
    </source>
</evidence>
<keyword evidence="4" id="KW-0418">Kinase</keyword>
<dbReference type="OrthoDB" id="185618at2759"/>
<dbReference type="AlphaFoldDB" id="R7VDH8"/>
<dbReference type="InterPro" id="IPR017438">
    <property type="entry name" value="ATP-NAD_kinase_N"/>
</dbReference>
<dbReference type="STRING" id="283909.R7VDH8"/>
<dbReference type="Proteomes" id="UP000014760">
    <property type="component" value="Unassembled WGS sequence"/>
</dbReference>
<dbReference type="SUPFAM" id="SSF111331">
    <property type="entry name" value="NAD kinase/diacylglycerol kinase-like"/>
    <property type="match status" value="1"/>
</dbReference>
<gene>
    <name evidence="7" type="ORF">CAPTEDRAFT_170107</name>
</gene>
<evidence type="ECO:0000313" key="8">
    <source>
        <dbReference type="EnsemblMetazoa" id="CapteP170107"/>
    </source>
</evidence>
<dbReference type="FunCoup" id="R7VDH8">
    <property type="interactions" value="1684"/>
</dbReference>
<organism evidence="7">
    <name type="scientific">Capitella teleta</name>
    <name type="common">Polychaete worm</name>
    <dbReference type="NCBI Taxonomy" id="283909"/>
    <lineage>
        <taxon>Eukaryota</taxon>
        <taxon>Metazoa</taxon>
        <taxon>Spiralia</taxon>
        <taxon>Lophotrochozoa</taxon>
        <taxon>Annelida</taxon>
        <taxon>Polychaeta</taxon>
        <taxon>Sedentaria</taxon>
        <taxon>Scolecida</taxon>
        <taxon>Capitellidae</taxon>
        <taxon>Capitella</taxon>
    </lineage>
</organism>
<evidence type="ECO:0000256" key="5">
    <source>
        <dbReference type="ARBA" id="ARBA00022857"/>
    </source>
</evidence>
<dbReference type="EC" id="2.7.1.23" evidence="2"/>
<sequence>MSILKPFWLQKACSACCNGQVTLSKVVNSVWLSKQQTGVVQQTPLDSASSVGRRCIHHTRRHDFQPKKVLLLRKVTRYEYEKAQDPDISDAELKERLISKGSNYDGLLQRHDEYFRSIDEIQESLIKHHMEYELIRRFDFDRDLIKWADMILTAGGDGTFLMAASKVTNGNKPVVGINTDPMRSEGHLCLPKQYSYNVDLALQKILDDKFQWLWRQRIRIALAGRSPSDYEPFDLLQQQLDFPEYRYWEHVREHEIHNIDQENVSPLRKEVLPVLALNEVFMGESLSSRMSFYEVCFDDGPVSKQKSSGITVCTGTGSTSWFFNINHISQDSVSQVLKIAQEHGACGSACLDDDHLLNRVREEFNTSLVFNPVCPQMAYSVRDPVSYGIYQVASPKGFCSKVEVRSRMWDAWVVVDGSLSYRFNDGAIAELSVHREDALRCISLLEDDQ</sequence>
<dbReference type="InterPro" id="IPR002504">
    <property type="entry name" value="NADK"/>
</dbReference>
<dbReference type="EnsemblMetazoa" id="CapteT170107">
    <property type="protein sequence ID" value="CapteP170107"/>
    <property type="gene ID" value="CapteG170107"/>
</dbReference>